<dbReference type="EMBL" id="AQQV01000001">
    <property type="protein sequence ID" value="ORE88405.1"/>
    <property type="molecule type" value="Genomic_DNA"/>
</dbReference>
<dbReference type="AlphaFoldDB" id="A0A1Y1SFH1"/>
<gene>
    <name evidence="2" type="ORF">ATO7_00980</name>
</gene>
<dbReference type="Proteomes" id="UP000192342">
    <property type="component" value="Unassembled WGS sequence"/>
</dbReference>
<proteinExistence type="predicted"/>
<feature type="chain" id="PRO_5012349917" evidence="1">
    <location>
        <begin position="22"/>
        <end position="273"/>
    </location>
</feature>
<dbReference type="OrthoDB" id="5943at2"/>
<reference evidence="2 3" key="1">
    <citation type="submission" date="2013-04" db="EMBL/GenBank/DDBJ databases">
        <title>Oceanococcus atlanticus 22II-S10r2 Genome Sequencing.</title>
        <authorList>
            <person name="Lai Q."/>
            <person name="Li G."/>
            <person name="Shao Z."/>
        </authorList>
    </citation>
    <scope>NUCLEOTIDE SEQUENCE [LARGE SCALE GENOMIC DNA]</scope>
    <source>
        <strain evidence="2 3">22II-S10r2</strain>
    </source>
</reference>
<dbReference type="STRING" id="1317117.ATO7_00980"/>
<sequence length="273" mass="29677">MKLISAAVISAALLTPLNALAHDTWLLPSKTVLASGQWVTVDAAASTLPFIKDHAPLRLNDDNLRITAPDGSVVEAQNLAIGKLRSTFDLQLTQEGTYKIAVLFDAIMASWEDGDQRHRWPPRGGSFSAEGFAKAVPKKAKNLRVTQMIRRMETYVTAGQPDSGALKPQGKGLELVPVTPFNDLYSDESATFQLLLDGKPAANQAVEVIADGVRYRTAVNEIALTTDKDGRFSITWPGPGMYWLKTSLRDDKATKPATERSLSFTGILEVLSP</sequence>
<feature type="signal peptide" evidence="1">
    <location>
        <begin position="1"/>
        <end position="21"/>
    </location>
</feature>
<evidence type="ECO:0000313" key="3">
    <source>
        <dbReference type="Proteomes" id="UP000192342"/>
    </source>
</evidence>
<organism evidence="2 3">
    <name type="scientific">Oceanococcus atlanticus</name>
    <dbReference type="NCBI Taxonomy" id="1317117"/>
    <lineage>
        <taxon>Bacteria</taxon>
        <taxon>Pseudomonadati</taxon>
        <taxon>Pseudomonadota</taxon>
        <taxon>Gammaproteobacteria</taxon>
        <taxon>Chromatiales</taxon>
        <taxon>Oceanococcaceae</taxon>
        <taxon>Oceanococcus</taxon>
    </lineage>
</organism>
<comment type="caution">
    <text evidence="2">The sequence shown here is derived from an EMBL/GenBank/DDBJ whole genome shotgun (WGS) entry which is preliminary data.</text>
</comment>
<keyword evidence="3" id="KW-1185">Reference proteome</keyword>
<dbReference type="Pfam" id="PF10670">
    <property type="entry name" value="DUF4198"/>
    <property type="match status" value="1"/>
</dbReference>
<protein>
    <submittedName>
        <fullName evidence="2">ABC transporter periplasmic protein</fullName>
    </submittedName>
</protein>
<dbReference type="InterPro" id="IPR019613">
    <property type="entry name" value="DUF4198"/>
</dbReference>
<keyword evidence="1" id="KW-0732">Signal</keyword>
<dbReference type="RefSeq" id="WP_083560951.1">
    <property type="nucleotide sequence ID" value="NZ_AQQV01000001.1"/>
</dbReference>
<name>A0A1Y1SFH1_9GAMM</name>
<evidence type="ECO:0000313" key="2">
    <source>
        <dbReference type="EMBL" id="ORE88405.1"/>
    </source>
</evidence>
<evidence type="ECO:0000256" key="1">
    <source>
        <dbReference type="SAM" id="SignalP"/>
    </source>
</evidence>
<accession>A0A1Y1SFH1</accession>